<dbReference type="EMBL" id="JAUIZM010000004">
    <property type="protein sequence ID" value="KAK1390923.1"/>
    <property type="molecule type" value="Genomic_DNA"/>
</dbReference>
<keyword evidence="9" id="KW-1185">Reference proteome</keyword>
<dbReference type="InterPro" id="IPR027469">
    <property type="entry name" value="Cation_efflux_TMD_sf"/>
</dbReference>
<protein>
    <recommendedName>
        <fullName evidence="7">Cation efflux protein transmembrane domain-containing protein</fullName>
    </recommendedName>
</protein>
<keyword evidence="3" id="KW-0862">Zinc</keyword>
<keyword evidence="2 6" id="KW-0812">Transmembrane</keyword>
<dbReference type="InterPro" id="IPR050681">
    <property type="entry name" value="CDF/SLC30A"/>
</dbReference>
<keyword evidence="3" id="KW-0864">Zinc transport</keyword>
<dbReference type="Proteomes" id="UP001237642">
    <property type="component" value="Unassembled WGS sequence"/>
</dbReference>
<feature type="transmembrane region" description="Helical" evidence="6">
    <location>
        <begin position="87"/>
        <end position="111"/>
    </location>
</feature>
<gene>
    <name evidence="8" type="ORF">POM88_019101</name>
</gene>
<feature type="domain" description="Cation efflux protein transmembrane" evidence="7">
    <location>
        <begin position="50"/>
        <end position="100"/>
    </location>
</feature>
<dbReference type="PANTHER" id="PTHR11562:SF17">
    <property type="entry name" value="RE54080P-RELATED"/>
    <property type="match status" value="1"/>
</dbReference>
<evidence type="ECO:0000313" key="9">
    <source>
        <dbReference type="Proteomes" id="UP001237642"/>
    </source>
</evidence>
<evidence type="ECO:0000256" key="1">
    <source>
        <dbReference type="ARBA" id="ARBA00004141"/>
    </source>
</evidence>
<comment type="caution">
    <text evidence="8">The sequence shown here is derived from an EMBL/GenBank/DDBJ whole genome shotgun (WGS) entry which is preliminary data.</text>
</comment>
<evidence type="ECO:0000313" key="8">
    <source>
        <dbReference type="EMBL" id="KAK1390923.1"/>
    </source>
</evidence>
<feature type="transmembrane region" description="Helical" evidence="6">
    <location>
        <begin position="50"/>
        <end position="75"/>
    </location>
</feature>
<accession>A0AAD8ITI8</accession>
<reference evidence="8" key="2">
    <citation type="submission" date="2023-05" db="EMBL/GenBank/DDBJ databases">
        <authorList>
            <person name="Schelkunov M.I."/>
        </authorList>
    </citation>
    <scope>NUCLEOTIDE SEQUENCE</scope>
    <source>
        <strain evidence="8">Hsosn_3</strain>
        <tissue evidence="8">Leaf</tissue>
    </source>
</reference>
<comment type="subcellular location">
    <subcellularLocation>
        <location evidence="1">Membrane</location>
        <topology evidence="1">Multi-pass membrane protein</topology>
    </subcellularLocation>
</comment>
<keyword evidence="4 6" id="KW-1133">Transmembrane helix</keyword>
<dbReference type="Pfam" id="PF01545">
    <property type="entry name" value="Cation_efflux"/>
    <property type="match status" value="1"/>
</dbReference>
<keyword evidence="3" id="KW-0406">Ion transport</keyword>
<dbReference type="PANTHER" id="PTHR11562">
    <property type="entry name" value="CATION EFFLUX PROTEIN/ ZINC TRANSPORTER"/>
    <property type="match status" value="1"/>
</dbReference>
<proteinExistence type="predicted"/>
<keyword evidence="3" id="KW-0813">Transport</keyword>
<sequence length="114" mass="12648">MNTAGDIMEIYEDHENHQERTAVLKNPCTFFDENTTLKEENVHLNARKKVIIALVLSLIFMIIEIIGGLIANSLAILTDAAHMSSNIAAFGISLFPVWAVGDAYSEAFLWLPVD</sequence>
<evidence type="ECO:0000256" key="3">
    <source>
        <dbReference type="ARBA" id="ARBA00022906"/>
    </source>
</evidence>
<evidence type="ECO:0000256" key="2">
    <source>
        <dbReference type="ARBA" id="ARBA00022692"/>
    </source>
</evidence>
<evidence type="ECO:0000259" key="7">
    <source>
        <dbReference type="Pfam" id="PF01545"/>
    </source>
</evidence>
<dbReference type="InterPro" id="IPR058533">
    <property type="entry name" value="Cation_efflux_TM"/>
</dbReference>
<organism evidence="8 9">
    <name type="scientific">Heracleum sosnowskyi</name>
    <dbReference type="NCBI Taxonomy" id="360622"/>
    <lineage>
        <taxon>Eukaryota</taxon>
        <taxon>Viridiplantae</taxon>
        <taxon>Streptophyta</taxon>
        <taxon>Embryophyta</taxon>
        <taxon>Tracheophyta</taxon>
        <taxon>Spermatophyta</taxon>
        <taxon>Magnoliopsida</taxon>
        <taxon>eudicotyledons</taxon>
        <taxon>Gunneridae</taxon>
        <taxon>Pentapetalae</taxon>
        <taxon>asterids</taxon>
        <taxon>campanulids</taxon>
        <taxon>Apiales</taxon>
        <taxon>Apiaceae</taxon>
        <taxon>Apioideae</taxon>
        <taxon>apioid superclade</taxon>
        <taxon>Tordylieae</taxon>
        <taxon>Tordyliinae</taxon>
        <taxon>Heracleum</taxon>
    </lineage>
</organism>
<dbReference type="GO" id="GO:0005385">
    <property type="term" value="F:zinc ion transmembrane transporter activity"/>
    <property type="evidence" value="ECO:0007669"/>
    <property type="project" value="TreeGrafter"/>
</dbReference>
<dbReference type="AlphaFoldDB" id="A0AAD8ITI8"/>
<reference evidence="8" key="1">
    <citation type="submission" date="2023-02" db="EMBL/GenBank/DDBJ databases">
        <title>Genome of toxic invasive species Heracleum sosnowskyi carries increased number of genes despite the absence of recent whole-genome duplications.</title>
        <authorList>
            <person name="Schelkunov M."/>
            <person name="Shtratnikova V."/>
            <person name="Makarenko M."/>
            <person name="Klepikova A."/>
            <person name="Omelchenko D."/>
            <person name="Novikova G."/>
            <person name="Obukhova E."/>
            <person name="Bogdanov V."/>
            <person name="Penin A."/>
            <person name="Logacheva M."/>
        </authorList>
    </citation>
    <scope>NUCLEOTIDE SEQUENCE</scope>
    <source>
        <strain evidence="8">Hsosn_3</strain>
        <tissue evidence="8">Leaf</tissue>
    </source>
</reference>
<evidence type="ECO:0000256" key="4">
    <source>
        <dbReference type="ARBA" id="ARBA00022989"/>
    </source>
</evidence>
<dbReference type="Gene3D" id="1.20.1510.10">
    <property type="entry name" value="Cation efflux protein transmembrane domain"/>
    <property type="match status" value="1"/>
</dbReference>
<keyword evidence="5 6" id="KW-0472">Membrane</keyword>
<dbReference type="GO" id="GO:0005886">
    <property type="term" value="C:plasma membrane"/>
    <property type="evidence" value="ECO:0007669"/>
    <property type="project" value="TreeGrafter"/>
</dbReference>
<dbReference type="SUPFAM" id="SSF161111">
    <property type="entry name" value="Cation efflux protein transmembrane domain-like"/>
    <property type="match status" value="1"/>
</dbReference>
<evidence type="ECO:0000256" key="6">
    <source>
        <dbReference type="SAM" id="Phobius"/>
    </source>
</evidence>
<name>A0AAD8ITI8_9APIA</name>
<evidence type="ECO:0000256" key="5">
    <source>
        <dbReference type="ARBA" id="ARBA00023136"/>
    </source>
</evidence>